<evidence type="ECO:0000313" key="2">
    <source>
        <dbReference type="EMBL" id="PWY99815.1"/>
    </source>
</evidence>
<sequence>MPSANLILTSPTRLRRRGARRSGAKKRNFSSNQLTGRFGLVRPSTFRPKHATPSRCFAWPPPSQPLARRTATCGLLLVGSKLQSADHDPRDPLATMPLTAQDDRYPCICETNLHRSSIMWATPKGLLGLGIMMSSSPPSTESVLP</sequence>
<dbReference type="InParanoid" id="A0A317XNE2"/>
<dbReference type="Proteomes" id="UP000246740">
    <property type="component" value="Unassembled WGS sequence"/>
</dbReference>
<organism evidence="2 3">
    <name type="scientific">Testicularia cyperi</name>
    <dbReference type="NCBI Taxonomy" id="1882483"/>
    <lineage>
        <taxon>Eukaryota</taxon>
        <taxon>Fungi</taxon>
        <taxon>Dikarya</taxon>
        <taxon>Basidiomycota</taxon>
        <taxon>Ustilaginomycotina</taxon>
        <taxon>Ustilaginomycetes</taxon>
        <taxon>Ustilaginales</taxon>
        <taxon>Anthracoideaceae</taxon>
        <taxon>Testicularia</taxon>
    </lineage>
</organism>
<dbReference type="AlphaFoldDB" id="A0A317XNE2"/>
<feature type="compositionally biased region" description="Basic residues" evidence="1">
    <location>
        <begin position="13"/>
        <end position="28"/>
    </location>
</feature>
<feature type="compositionally biased region" description="Polar residues" evidence="1">
    <location>
        <begin position="1"/>
        <end position="12"/>
    </location>
</feature>
<keyword evidence="3" id="KW-1185">Reference proteome</keyword>
<gene>
    <name evidence="2" type="ORF">BCV70DRAFT_113247</name>
</gene>
<protein>
    <submittedName>
        <fullName evidence="2">Uncharacterized protein</fullName>
    </submittedName>
</protein>
<evidence type="ECO:0000256" key="1">
    <source>
        <dbReference type="SAM" id="MobiDB-lite"/>
    </source>
</evidence>
<accession>A0A317XNE2</accession>
<feature type="region of interest" description="Disordered" evidence="1">
    <location>
        <begin position="1"/>
        <end position="31"/>
    </location>
</feature>
<proteinExistence type="predicted"/>
<reference evidence="2 3" key="1">
    <citation type="journal article" date="2018" name="Mol. Biol. Evol.">
        <title>Broad Genomic Sampling Reveals a Smut Pathogenic Ancestry of the Fungal Clade Ustilaginomycotina.</title>
        <authorList>
            <person name="Kijpornyongpan T."/>
            <person name="Mondo S.J."/>
            <person name="Barry K."/>
            <person name="Sandor L."/>
            <person name="Lee J."/>
            <person name="Lipzen A."/>
            <person name="Pangilinan J."/>
            <person name="LaButti K."/>
            <person name="Hainaut M."/>
            <person name="Henrissat B."/>
            <person name="Grigoriev I.V."/>
            <person name="Spatafora J.W."/>
            <person name="Aime M.C."/>
        </authorList>
    </citation>
    <scope>NUCLEOTIDE SEQUENCE [LARGE SCALE GENOMIC DNA]</scope>
    <source>
        <strain evidence="2 3">MCA 3645</strain>
    </source>
</reference>
<name>A0A317XNE2_9BASI</name>
<dbReference type="EMBL" id="KZ819194">
    <property type="protein sequence ID" value="PWY99815.1"/>
    <property type="molecule type" value="Genomic_DNA"/>
</dbReference>
<evidence type="ECO:0000313" key="3">
    <source>
        <dbReference type="Proteomes" id="UP000246740"/>
    </source>
</evidence>